<dbReference type="SMART" id="SM00382">
    <property type="entry name" value="AAA"/>
    <property type="match status" value="2"/>
</dbReference>
<keyword evidence="6" id="KW-0547">Nucleotide-binding</keyword>
<evidence type="ECO:0000313" key="12">
    <source>
        <dbReference type="Proteomes" id="UP000028630"/>
    </source>
</evidence>
<dbReference type="EC" id="3.6.1.15" evidence="11"/>
<dbReference type="InterPro" id="IPR003439">
    <property type="entry name" value="ABC_transporter-like_ATP-bd"/>
</dbReference>
<proteinExistence type="predicted"/>
<protein>
    <submittedName>
        <fullName evidence="11">ATP-binding component of an ABC superfamily ribose transporter</fullName>
        <ecNumber evidence="11">3.6.1.15</ecNumber>
        <ecNumber evidence="11">3.6.1.3</ecNumber>
    </submittedName>
</protein>
<keyword evidence="5" id="KW-0677">Repeat</keyword>
<dbReference type="GO" id="GO:0005524">
    <property type="term" value="F:ATP binding"/>
    <property type="evidence" value="ECO:0007669"/>
    <property type="project" value="UniProtKB-KW"/>
</dbReference>
<dbReference type="AlphaFoldDB" id="A0A084ZS53"/>
<evidence type="ECO:0000256" key="9">
    <source>
        <dbReference type="ARBA" id="ARBA00023136"/>
    </source>
</evidence>
<keyword evidence="7 11" id="KW-0067">ATP-binding</keyword>
<dbReference type="CDD" id="cd03216">
    <property type="entry name" value="ABC_Carb_Monos_I"/>
    <property type="match status" value="1"/>
</dbReference>
<accession>A0A084ZS53</accession>
<dbReference type="InterPro" id="IPR050107">
    <property type="entry name" value="ABC_carbohydrate_import_ATPase"/>
</dbReference>
<dbReference type="GO" id="GO:0005886">
    <property type="term" value="C:plasma membrane"/>
    <property type="evidence" value="ECO:0007669"/>
    <property type="project" value="UniProtKB-SubCell"/>
</dbReference>
<keyword evidence="2" id="KW-0813">Transport</keyword>
<dbReference type="EMBL" id="JMTB01000111">
    <property type="protein sequence ID" value="KFC00298.1"/>
    <property type="molecule type" value="Genomic_DNA"/>
</dbReference>
<evidence type="ECO:0000256" key="1">
    <source>
        <dbReference type="ARBA" id="ARBA00004417"/>
    </source>
</evidence>
<comment type="caution">
    <text evidence="11">The sequence shown here is derived from an EMBL/GenBank/DDBJ whole genome shotgun (WGS) entry which is preliminary data.</text>
</comment>
<dbReference type="OrthoDB" id="9776369at2"/>
<dbReference type="EC" id="3.6.1.3" evidence="11"/>
<evidence type="ECO:0000256" key="8">
    <source>
        <dbReference type="ARBA" id="ARBA00022967"/>
    </source>
</evidence>
<sequence>MTDIILEISHIAKSFGPVQALKDISLTVRKGRVHTLLGENGAGKSTLMKILAGVYPPTQGTITLHGNVVTINNPQHSRKLGIAIIFQELSLSNNVTVAENIYANNEPVRFGIIDDKKMVADCEALLAELGIPLDAHELVGNMSLAQRQLVEIAKALSYPADIVIMDEPTSSLSDNEAEILFAIIAKLTQRGSAVIYISHRMDEIMRISDDISVIRDGEYIATHDRQTTHIQQLIAQMVGREMKNIWPPRIGERPDASITPRLEVRNLSHPPLFHQIDFAVRPGEVLGFFGLVGAGRTDVMRAIFGIIPCQGEILLDGEMVAIRSAKEAIERGFAFVTENRKEEGLVLMHDVNMNTHHVAFQYNASRFGLINDRLEEQRTRKAVEKMNTKISSIHQPVSALSGGNQQKIVLSKWLEKTPRILLLDEPTRGVDVGAKFEIYNVIRQLAAAGTAIILVSSELPEVMALSDRLVVMRNKTIADIYSCENLTQTQVMTAATGVQ</sequence>
<dbReference type="CDD" id="cd03215">
    <property type="entry name" value="ABC_Carb_Monos_II"/>
    <property type="match status" value="1"/>
</dbReference>
<dbReference type="GO" id="GO:0016887">
    <property type="term" value="F:ATP hydrolysis activity"/>
    <property type="evidence" value="ECO:0007669"/>
    <property type="project" value="InterPro"/>
</dbReference>
<dbReference type="Gene3D" id="3.40.50.300">
    <property type="entry name" value="P-loop containing nucleotide triphosphate hydrolases"/>
    <property type="match status" value="2"/>
</dbReference>
<dbReference type="InterPro" id="IPR017871">
    <property type="entry name" value="ABC_transporter-like_CS"/>
</dbReference>
<evidence type="ECO:0000259" key="10">
    <source>
        <dbReference type="PROSITE" id="PS50893"/>
    </source>
</evidence>
<dbReference type="Pfam" id="PF00005">
    <property type="entry name" value="ABC_tran"/>
    <property type="match status" value="2"/>
</dbReference>
<dbReference type="Proteomes" id="UP000028630">
    <property type="component" value="Unassembled WGS sequence"/>
</dbReference>
<evidence type="ECO:0000256" key="6">
    <source>
        <dbReference type="ARBA" id="ARBA00022741"/>
    </source>
</evidence>
<keyword evidence="9" id="KW-0472">Membrane</keyword>
<dbReference type="SUPFAM" id="SSF52540">
    <property type="entry name" value="P-loop containing nucleoside triphosphate hydrolases"/>
    <property type="match status" value="2"/>
</dbReference>
<name>A0A084ZS53_9ENTR</name>
<gene>
    <name evidence="11" type="ORF">GTGU_03798</name>
</gene>
<evidence type="ECO:0000256" key="4">
    <source>
        <dbReference type="ARBA" id="ARBA00022597"/>
    </source>
</evidence>
<organism evidence="11 12">
    <name type="scientific">Trabulsiella guamensis ATCC 49490</name>
    <dbReference type="NCBI Taxonomy" id="1005994"/>
    <lineage>
        <taxon>Bacteria</taxon>
        <taxon>Pseudomonadati</taxon>
        <taxon>Pseudomonadota</taxon>
        <taxon>Gammaproteobacteria</taxon>
        <taxon>Enterobacterales</taxon>
        <taxon>Enterobacteriaceae</taxon>
        <taxon>Trabulsiella</taxon>
    </lineage>
</organism>
<reference evidence="12" key="1">
    <citation type="submission" date="2014-05" db="EMBL/GenBank/DDBJ databases">
        <title>ATOL: Assembling a taxonomically balanced genome-scale reconstruction of the evolutionary history of the Enterobacteriaceae.</title>
        <authorList>
            <person name="Plunkett G. III"/>
            <person name="Neeno-Eckwall E.C."/>
            <person name="Glasner J.D."/>
            <person name="Perna N.T."/>
        </authorList>
    </citation>
    <scope>NUCLEOTIDE SEQUENCE [LARGE SCALE GENOMIC DNA]</scope>
    <source>
        <strain evidence="12">ATCC 49490</strain>
    </source>
</reference>
<evidence type="ECO:0000256" key="5">
    <source>
        <dbReference type="ARBA" id="ARBA00022737"/>
    </source>
</evidence>
<dbReference type="PROSITE" id="PS00211">
    <property type="entry name" value="ABC_TRANSPORTER_1"/>
    <property type="match status" value="1"/>
</dbReference>
<dbReference type="RefSeq" id="WP_038160712.1">
    <property type="nucleotide sequence ID" value="NZ_JMTB01000111.1"/>
</dbReference>
<keyword evidence="3" id="KW-1003">Cell membrane</keyword>
<keyword evidence="8" id="KW-1278">Translocase</keyword>
<keyword evidence="4" id="KW-0762">Sugar transport</keyword>
<dbReference type="InterPro" id="IPR027417">
    <property type="entry name" value="P-loop_NTPase"/>
</dbReference>
<keyword evidence="11" id="KW-0378">Hydrolase</keyword>
<evidence type="ECO:0000256" key="2">
    <source>
        <dbReference type="ARBA" id="ARBA00022448"/>
    </source>
</evidence>
<dbReference type="eggNOG" id="COG1129">
    <property type="taxonomic scope" value="Bacteria"/>
</dbReference>
<evidence type="ECO:0000256" key="7">
    <source>
        <dbReference type="ARBA" id="ARBA00022840"/>
    </source>
</evidence>
<feature type="domain" description="ABC transporter" evidence="10">
    <location>
        <begin position="253"/>
        <end position="499"/>
    </location>
</feature>
<dbReference type="FunFam" id="3.40.50.300:FF:000127">
    <property type="entry name" value="Ribose import ATP-binding protein RbsA"/>
    <property type="match status" value="1"/>
</dbReference>
<dbReference type="InterPro" id="IPR003593">
    <property type="entry name" value="AAA+_ATPase"/>
</dbReference>
<comment type="subcellular location">
    <subcellularLocation>
        <location evidence="1">Cell inner membrane</location>
        <topology evidence="1">Peripheral membrane protein</topology>
    </subcellularLocation>
</comment>
<keyword evidence="12" id="KW-1185">Reference proteome</keyword>
<dbReference type="PROSITE" id="PS50893">
    <property type="entry name" value="ABC_TRANSPORTER_2"/>
    <property type="match status" value="2"/>
</dbReference>
<feature type="domain" description="ABC transporter" evidence="10">
    <location>
        <begin position="6"/>
        <end position="241"/>
    </location>
</feature>
<dbReference type="PANTHER" id="PTHR43790">
    <property type="entry name" value="CARBOHYDRATE TRANSPORT ATP-BINDING PROTEIN MG119-RELATED"/>
    <property type="match status" value="1"/>
</dbReference>
<evidence type="ECO:0000313" key="11">
    <source>
        <dbReference type="EMBL" id="KFC00298.1"/>
    </source>
</evidence>
<dbReference type="PANTHER" id="PTHR43790:SF9">
    <property type="entry name" value="GALACTOFURANOSE TRANSPORTER ATP-BINDING PROTEIN YTFR"/>
    <property type="match status" value="1"/>
</dbReference>
<evidence type="ECO:0000256" key="3">
    <source>
        <dbReference type="ARBA" id="ARBA00022475"/>
    </source>
</evidence>